<evidence type="ECO:0000313" key="2">
    <source>
        <dbReference type="EMBL" id="KXV71405.1"/>
    </source>
</evidence>
<dbReference type="RefSeq" id="WP_062142500.1">
    <property type="nucleotide sequence ID" value="NZ_LHZY01000026.1"/>
</dbReference>
<accession>A0A149UU76</accession>
<dbReference type="Proteomes" id="UP000075312">
    <property type="component" value="Unassembled WGS sequence"/>
</dbReference>
<comment type="caution">
    <text evidence="2">The sequence shown here is derived from an EMBL/GenBank/DDBJ whole genome shotgun (WGS) entry which is preliminary data.</text>
</comment>
<dbReference type="EMBL" id="LHZY01000026">
    <property type="protein sequence ID" value="KXV71405.1"/>
    <property type="molecule type" value="Genomic_DNA"/>
</dbReference>
<evidence type="ECO:0000259" key="1">
    <source>
        <dbReference type="Pfam" id="PF06114"/>
    </source>
</evidence>
<dbReference type="PATRIC" id="fig|178900.6.peg.2644"/>
<dbReference type="Pfam" id="PF06114">
    <property type="entry name" value="Peptidase_M78"/>
    <property type="match status" value="1"/>
</dbReference>
<dbReference type="InterPro" id="IPR052345">
    <property type="entry name" value="Rad_response_metalloprotease"/>
</dbReference>
<reference evidence="2" key="1">
    <citation type="submission" date="2015-06" db="EMBL/GenBank/DDBJ databases">
        <title>Improved classification and identification of acetic acid bacteria using matrix-assisted laser desorption/ionization time-of-flight mass spectrometry; Gluconobacter nephelii and Gluconobacter uchimurae are later heterotypic synonyms of Gluconobacter japonicus and Gluconobacter oxydans, respectively.</title>
        <authorList>
            <person name="Li L."/>
            <person name="Cleenwerck I."/>
            <person name="De Vuyst L."/>
            <person name="Vandamme P."/>
        </authorList>
    </citation>
    <scope>NUCLEOTIDE SEQUENCE [LARGE SCALE GENOMIC DNA]</scope>
    <source>
        <strain evidence="2">LMG 1608</strain>
    </source>
</reference>
<dbReference type="InterPro" id="IPR010359">
    <property type="entry name" value="IrrE_HExxH"/>
</dbReference>
<dbReference type="PANTHER" id="PTHR43236">
    <property type="entry name" value="ANTITOXIN HIGA1"/>
    <property type="match status" value="1"/>
</dbReference>
<name>A0A149UU76_9PROT</name>
<sequence>MLPKINVQLGLTPFDIVDKFKNGAPVDLIGMARALKVDVDQNASFPDPKTSGSIKKLRDGTYLISVNGNHSDNRKRFTIAHELAHFLLHKDIIDRKGLVDDAMYRSGASREEEYQANRMAAELLMPKSLVVSFWNAHVRSPSILAKVFGASEEAVNIRLEQLGLSY</sequence>
<feature type="domain" description="IrrE N-terminal-like" evidence="1">
    <location>
        <begin position="51"/>
        <end position="160"/>
    </location>
</feature>
<dbReference type="AlphaFoldDB" id="A0A149UU76"/>
<dbReference type="PANTHER" id="PTHR43236:SF2">
    <property type="entry name" value="BLL0069 PROTEIN"/>
    <property type="match status" value="1"/>
</dbReference>
<organism evidence="2">
    <name type="scientific">Acetobacter cerevisiae</name>
    <dbReference type="NCBI Taxonomy" id="178900"/>
    <lineage>
        <taxon>Bacteria</taxon>
        <taxon>Pseudomonadati</taxon>
        <taxon>Pseudomonadota</taxon>
        <taxon>Alphaproteobacteria</taxon>
        <taxon>Acetobacterales</taxon>
        <taxon>Acetobacteraceae</taxon>
        <taxon>Acetobacter</taxon>
    </lineage>
</organism>
<proteinExistence type="predicted"/>
<dbReference type="Gene3D" id="1.10.10.2910">
    <property type="match status" value="1"/>
</dbReference>
<protein>
    <recommendedName>
        <fullName evidence="1">IrrE N-terminal-like domain-containing protein</fullName>
    </recommendedName>
</protein>
<gene>
    <name evidence="2" type="ORF">AD952_09280</name>
</gene>